<dbReference type="Proteomes" id="UP001138802">
    <property type="component" value="Unassembled WGS sequence"/>
</dbReference>
<evidence type="ECO:0000313" key="1">
    <source>
        <dbReference type="EMBL" id="MBK1645201.1"/>
    </source>
</evidence>
<dbReference type="NCBIfam" id="NF033447">
    <property type="entry name" value="BrxE_fam"/>
    <property type="match status" value="1"/>
</dbReference>
<dbReference type="EMBL" id="NRSD01000010">
    <property type="protein sequence ID" value="MBK1645201.1"/>
    <property type="molecule type" value="Genomic_DNA"/>
</dbReference>
<evidence type="ECO:0008006" key="3">
    <source>
        <dbReference type="Google" id="ProtNLM"/>
    </source>
</evidence>
<sequence>MRKPDRTRLLEARLLVGYLGERAQCNWWETAFHEPSSRPFLGPVFIKTAGLARYHGVCEAARRLHDEHLNVDGFHLFRLPEEIEQDLHGLMQGDVGETISACLTQSREAALDALSRLAIAGRPASDGPTRVGTIAELASERTLGLIAEVYRSAFSQGIRAYPYLTP</sequence>
<dbReference type="RefSeq" id="WP_200388009.1">
    <property type="nucleotide sequence ID" value="NZ_NRSD01000010.1"/>
</dbReference>
<name>A0A9X1B9N7_9GAMM</name>
<accession>A0A9X1B9N7</accession>
<dbReference type="Pfam" id="PF26412">
    <property type="entry name" value="BrxE"/>
    <property type="match status" value="1"/>
</dbReference>
<comment type="caution">
    <text evidence="1">The sequence shown here is derived from an EMBL/GenBank/DDBJ whole genome shotgun (WGS) entry which is preliminary data.</text>
</comment>
<dbReference type="AlphaFoldDB" id="A0A9X1B9N7"/>
<proteinExistence type="predicted"/>
<protein>
    <recommendedName>
        <fullName evidence="3">BrxE family protein</fullName>
    </recommendedName>
</protein>
<evidence type="ECO:0000313" key="2">
    <source>
        <dbReference type="Proteomes" id="UP001138802"/>
    </source>
</evidence>
<reference evidence="1 2" key="1">
    <citation type="journal article" date="2020" name="Microorganisms">
        <title>Osmotic Adaptation and Compatible Solute Biosynthesis of Phototrophic Bacteria as Revealed from Genome Analyses.</title>
        <authorList>
            <person name="Imhoff J.F."/>
            <person name="Rahn T."/>
            <person name="Kunzel S."/>
            <person name="Keller A."/>
            <person name="Neulinger S.C."/>
        </authorList>
    </citation>
    <scope>NUCLEOTIDE SEQUENCE [LARGE SCALE GENOMIC DNA]</scope>
    <source>
        <strain evidence="1 2">DSM 21303</strain>
    </source>
</reference>
<keyword evidence="2" id="KW-1185">Reference proteome</keyword>
<gene>
    <name evidence="1" type="ORF">CKO25_11210</name>
</gene>
<organism evidence="1 2">
    <name type="scientific">Thiocapsa imhoffii</name>
    <dbReference type="NCBI Taxonomy" id="382777"/>
    <lineage>
        <taxon>Bacteria</taxon>
        <taxon>Pseudomonadati</taxon>
        <taxon>Pseudomonadota</taxon>
        <taxon>Gammaproteobacteria</taxon>
        <taxon>Chromatiales</taxon>
        <taxon>Chromatiaceae</taxon>
        <taxon>Thiocapsa</taxon>
    </lineage>
</organism>
<dbReference type="InterPro" id="IPR058690">
    <property type="entry name" value="BrxE"/>
</dbReference>